<comment type="caution">
    <text evidence="6">The sequence shown here is derived from an EMBL/GenBank/DDBJ whole genome shotgun (WGS) entry which is preliminary data.</text>
</comment>
<dbReference type="Pfam" id="PF13649">
    <property type="entry name" value="Methyltransf_25"/>
    <property type="match status" value="1"/>
</dbReference>
<dbReference type="PROSITE" id="PS50937">
    <property type="entry name" value="HTH_MERR_2"/>
    <property type="match status" value="1"/>
</dbReference>
<evidence type="ECO:0000259" key="5">
    <source>
        <dbReference type="PROSITE" id="PS50937"/>
    </source>
</evidence>
<dbReference type="Gene3D" id="1.10.1660.10">
    <property type="match status" value="1"/>
</dbReference>
<dbReference type="SUPFAM" id="SSF46955">
    <property type="entry name" value="Putative DNA-binding domain"/>
    <property type="match status" value="1"/>
</dbReference>
<organism evidence="6 7">
    <name type="scientific">Alicyclobacillus fodiniaquatilis</name>
    <dbReference type="NCBI Taxonomy" id="1661150"/>
    <lineage>
        <taxon>Bacteria</taxon>
        <taxon>Bacillati</taxon>
        <taxon>Bacillota</taxon>
        <taxon>Bacilli</taxon>
        <taxon>Bacillales</taxon>
        <taxon>Alicyclobacillaceae</taxon>
        <taxon>Alicyclobacillus</taxon>
    </lineage>
</organism>
<accession>A0ABW4JNA5</accession>
<dbReference type="CDD" id="cd02440">
    <property type="entry name" value="AdoMet_MTases"/>
    <property type="match status" value="1"/>
</dbReference>
<dbReference type="InterPro" id="IPR000551">
    <property type="entry name" value="MerR-type_HTH_dom"/>
</dbReference>
<gene>
    <name evidence="6" type="ORF">ACFSB2_18125</name>
</gene>
<dbReference type="SUPFAM" id="SSF53335">
    <property type="entry name" value="S-adenosyl-L-methionine-dependent methyltransferases"/>
    <property type="match status" value="1"/>
</dbReference>
<dbReference type="Gene3D" id="3.40.50.150">
    <property type="entry name" value="Vaccinia Virus protein VP39"/>
    <property type="match status" value="1"/>
</dbReference>
<dbReference type="SMART" id="SM00422">
    <property type="entry name" value="HTH_MERR"/>
    <property type="match status" value="1"/>
</dbReference>
<dbReference type="PANTHER" id="PTHR30204:SF69">
    <property type="entry name" value="MERR-FAMILY TRANSCRIPTIONAL REGULATOR"/>
    <property type="match status" value="1"/>
</dbReference>
<evidence type="ECO:0000313" key="7">
    <source>
        <dbReference type="Proteomes" id="UP001597079"/>
    </source>
</evidence>
<dbReference type="InterPro" id="IPR047057">
    <property type="entry name" value="MerR_fam"/>
</dbReference>
<evidence type="ECO:0000256" key="4">
    <source>
        <dbReference type="ARBA" id="ARBA00023163"/>
    </source>
</evidence>
<keyword evidence="1" id="KW-0678">Repressor</keyword>
<dbReference type="PANTHER" id="PTHR30204">
    <property type="entry name" value="REDOX-CYCLING DRUG-SENSING TRANSCRIPTIONAL ACTIVATOR SOXR"/>
    <property type="match status" value="1"/>
</dbReference>
<evidence type="ECO:0000256" key="2">
    <source>
        <dbReference type="ARBA" id="ARBA00023015"/>
    </source>
</evidence>
<dbReference type="InterPro" id="IPR009061">
    <property type="entry name" value="DNA-bd_dom_put_sf"/>
</dbReference>
<evidence type="ECO:0000256" key="3">
    <source>
        <dbReference type="ARBA" id="ARBA00023125"/>
    </source>
</evidence>
<keyword evidence="2" id="KW-0805">Transcription regulation</keyword>
<reference evidence="7" key="1">
    <citation type="journal article" date="2019" name="Int. J. Syst. Evol. Microbiol.">
        <title>The Global Catalogue of Microorganisms (GCM) 10K type strain sequencing project: providing services to taxonomists for standard genome sequencing and annotation.</title>
        <authorList>
            <consortium name="The Broad Institute Genomics Platform"/>
            <consortium name="The Broad Institute Genome Sequencing Center for Infectious Disease"/>
            <person name="Wu L."/>
            <person name="Ma J."/>
        </authorList>
    </citation>
    <scope>NUCLEOTIDE SEQUENCE [LARGE SCALE GENOMIC DNA]</scope>
    <source>
        <strain evidence="7">CGMCC 1.12286</strain>
    </source>
</reference>
<proteinExistence type="predicted"/>
<dbReference type="PROSITE" id="PS00552">
    <property type="entry name" value="HTH_MERR_1"/>
    <property type="match status" value="1"/>
</dbReference>
<keyword evidence="3" id="KW-0238">DNA-binding</keyword>
<keyword evidence="7" id="KW-1185">Reference proteome</keyword>
<dbReference type="PRINTS" id="PR00040">
    <property type="entry name" value="HTHMERR"/>
</dbReference>
<name>A0ABW4JNA5_9BACL</name>
<dbReference type="RefSeq" id="WP_377944518.1">
    <property type="nucleotide sequence ID" value="NZ_JBHUCX010000073.1"/>
</dbReference>
<dbReference type="EMBL" id="JBHUCX010000073">
    <property type="protein sequence ID" value="MFD1676613.1"/>
    <property type="molecule type" value="Genomic_DNA"/>
</dbReference>
<dbReference type="Proteomes" id="UP001597079">
    <property type="component" value="Unassembled WGS sequence"/>
</dbReference>
<keyword evidence="4" id="KW-0804">Transcription</keyword>
<evidence type="ECO:0000256" key="1">
    <source>
        <dbReference type="ARBA" id="ARBA00022491"/>
    </source>
</evidence>
<dbReference type="InterPro" id="IPR041698">
    <property type="entry name" value="Methyltransf_25"/>
</dbReference>
<feature type="domain" description="HTH merR-type" evidence="5">
    <location>
        <begin position="17"/>
        <end position="86"/>
    </location>
</feature>
<dbReference type="InterPro" id="IPR029063">
    <property type="entry name" value="SAM-dependent_MTases_sf"/>
</dbReference>
<sequence length="368" mass="42582">MKRGEMRPVGQVPQKQYIYIAELAKRLSISARAIRFYEEQGLIHPAKDPNNDYRLFTESDILRLQTILLLREIGMSLADIGTLLDEMESNHKDIVANYLEMQRSALYAKWIELSRTIRSTEQLVERFYEGRELADEGMMTLSNGLKQLRRIRESTHTYWDFNANAASFDEHVLTVTEPWIPYSGYEAVLDSIIGYLCPSKNERGLELAIGTGNLSAKCVAQGAKMYGVDQSFEMLRQCRSKYPGIHTKLGNMMAAPFFDHQFDFIVSSYAFHLLTFEQQFLSLREMDRLLVNGGRVCIADHMFVNEVERIAVLERLKTEKDEKGIRSVESHSFAYITSLTEWFTQQFYTTQLIRVHESVYLLLAYKPM</sequence>
<dbReference type="CDD" id="cd01106">
    <property type="entry name" value="HTH_TipAL-Mta"/>
    <property type="match status" value="1"/>
</dbReference>
<evidence type="ECO:0000313" key="6">
    <source>
        <dbReference type="EMBL" id="MFD1676613.1"/>
    </source>
</evidence>
<protein>
    <submittedName>
        <fullName evidence="6">MerR family transcriptional regulator</fullName>
    </submittedName>
</protein>
<dbReference type="Pfam" id="PF13411">
    <property type="entry name" value="MerR_1"/>
    <property type="match status" value="1"/>
</dbReference>